<evidence type="ECO:0000256" key="5">
    <source>
        <dbReference type="ARBA" id="ARBA00022764"/>
    </source>
</evidence>
<dbReference type="GO" id="GO:0042597">
    <property type="term" value="C:periplasmic space"/>
    <property type="evidence" value="ECO:0007669"/>
    <property type="project" value="UniProtKB-SubCell"/>
</dbReference>
<dbReference type="EMBL" id="NWBU01000006">
    <property type="protein sequence ID" value="PTQ11821.1"/>
    <property type="molecule type" value="Genomic_DNA"/>
</dbReference>
<dbReference type="RefSeq" id="WP_107967334.1">
    <property type="nucleotide sequence ID" value="NZ_NWBU01000006.1"/>
</dbReference>
<dbReference type="SUPFAM" id="SSF50969">
    <property type="entry name" value="YVTN repeat-like/Quinoprotein amine dehydrogenase"/>
    <property type="match status" value="1"/>
</dbReference>
<accession>A0A2T5FZ30</accession>
<dbReference type="Pfam" id="PF06433">
    <property type="entry name" value="Me-amine-dh_H"/>
    <property type="match status" value="1"/>
</dbReference>
<comment type="subcellular location">
    <subcellularLocation>
        <location evidence="1">Periplasm</location>
    </subcellularLocation>
</comment>
<name>A0A2T5FZ30_9SPHN</name>
<sequence length="373" mass="40470">MLAAVISPVTLQAESVVPQIEESDVATLPPLSPHMLLLTGDGSIKGTRIIDGDSGKILGTIHTQDLTNVRIAPDGAFFYVAETIWTRGNRGVRQDLLTIYDARTLKIVDEIDLPGRLLVGNRRQTFEISADGRHAFIYNMDPASSVIVVDLARRKVARTIEIPGCALVFAGAAATISSLCGDGTLSTIGIDARQSQDLTPAQPFFSAEDDPIFDNSIADPKSGKAIFLSYSGLVYTATLAPGQGVDAPWSLQQAAGMSPASTRPLEVSWLPGGRQLIAYHRATGTLYVLMHMGEFWSHKEDGKEIWVVDVANRKVLRRHRLAEPVSHIQVSQDDAPLLFLNIENKLVIVDAKTFEEKKSLDNVGNGMMMVPGE</sequence>
<protein>
    <submittedName>
        <fullName evidence="9">Methylamine dehydrogenase</fullName>
    </submittedName>
</protein>
<keyword evidence="8" id="KW-1015">Disulfide bond</keyword>
<evidence type="ECO:0000256" key="7">
    <source>
        <dbReference type="ARBA" id="ARBA00023002"/>
    </source>
</evidence>
<reference evidence="9 10" key="1">
    <citation type="submission" date="2017-09" db="EMBL/GenBank/DDBJ databases">
        <title>Sphingomonas panjinensis sp.nov., isolated from oil-contaminated soil.</title>
        <authorList>
            <person name="Wang L."/>
            <person name="Chen L."/>
        </authorList>
    </citation>
    <scope>NUCLEOTIDE SEQUENCE [LARGE SCALE GENOMIC DNA]</scope>
    <source>
        <strain evidence="9 10">FW-11</strain>
    </source>
</reference>
<evidence type="ECO:0000256" key="2">
    <source>
        <dbReference type="ARBA" id="ARBA00010548"/>
    </source>
</evidence>
<comment type="caution">
    <text evidence="9">The sequence shown here is derived from an EMBL/GenBank/DDBJ whole genome shotgun (WGS) entry which is preliminary data.</text>
</comment>
<comment type="similarity">
    <text evidence="2">Belongs to the aromatic amine dehydrogenase heavy chain family.</text>
</comment>
<dbReference type="AlphaFoldDB" id="A0A2T5FZ30"/>
<evidence type="ECO:0000256" key="1">
    <source>
        <dbReference type="ARBA" id="ARBA00004418"/>
    </source>
</evidence>
<dbReference type="Proteomes" id="UP000244162">
    <property type="component" value="Unassembled WGS sequence"/>
</dbReference>
<keyword evidence="5" id="KW-0574">Periplasm</keyword>
<organism evidence="9 10">
    <name type="scientific">Sphingomonas oleivorans</name>
    <dbReference type="NCBI Taxonomy" id="1735121"/>
    <lineage>
        <taxon>Bacteria</taxon>
        <taxon>Pseudomonadati</taxon>
        <taxon>Pseudomonadota</taxon>
        <taxon>Alphaproteobacteria</taxon>
        <taxon>Sphingomonadales</taxon>
        <taxon>Sphingomonadaceae</taxon>
        <taxon>Sphingomonas</taxon>
    </lineage>
</organism>
<dbReference type="Gene3D" id="2.130.10.10">
    <property type="entry name" value="YVTN repeat-like/Quinoprotein amine dehydrogenase"/>
    <property type="match status" value="1"/>
</dbReference>
<keyword evidence="10" id="KW-1185">Reference proteome</keyword>
<keyword evidence="4" id="KW-0732">Signal</keyword>
<dbReference type="PANTHER" id="PTHR47197:SF3">
    <property type="entry name" value="DIHYDRO-HEME D1 DEHYDROGENASE"/>
    <property type="match status" value="1"/>
</dbReference>
<gene>
    <name evidence="9" type="ORF">CLG96_07805</name>
</gene>
<dbReference type="OrthoDB" id="7209000at2"/>
<keyword evidence="3" id="KW-0813">Transport</keyword>
<dbReference type="InterPro" id="IPR011044">
    <property type="entry name" value="Quino_amine_DH_bsu"/>
</dbReference>
<dbReference type="InterPro" id="IPR015943">
    <property type="entry name" value="WD40/YVTN_repeat-like_dom_sf"/>
</dbReference>
<evidence type="ECO:0000256" key="6">
    <source>
        <dbReference type="ARBA" id="ARBA00022982"/>
    </source>
</evidence>
<evidence type="ECO:0000256" key="8">
    <source>
        <dbReference type="PIRSR" id="PIRSR609451-50"/>
    </source>
</evidence>
<dbReference type="InterPro" id="IPR051200">
    <property type="entry name" value="Host-pathogen_enzymatic-act"/>
</dbReference>
<evidence type="ECO:0000313" key="10">
    <source>
        <dbReference type="Proteomes" id="UP000244162"/>
    </source>
</evidence>
<keyword evidence="6" id="KW-0249">Electron transport</keyword>
<evidence type="ECO:0000256" key="3">
    <source>
        <dbReference type="ARBA" id="ARBA00022448"/>
    </source>
</evidence>
<dbReference type="GO" id="GO:0030058">
    <property type="term" value="F:aliphatic amine dehydrogenase activity"/>
    <property type="evidence" value="ECO:0007669"/>
    <property type="project" value="InterPro"/>
</dbReference>
<feature type="disulfide bond" evidence="8">
    <location>
        <begin position="165"/>
        <end position="180"/>
    </location>
</feature>
<dbReference type="InterPro" id="IPR009451">
    <property type="entry name" value="Metamine_DH_Hvc"/>
</dbReference>
<evidence type="ECO:0000256" key="4">
    <source>
        <dbReference type="ARBA" id="ARBA00022729"/>
    </source>
</evidence>
<proteinExistence type="inferred from homology"/>
<evidence type="ECO:0000313" key="9">
    <source>
        <dbReference type="EMBL" id="PTQ11821.1"/>
    </source>
</evidence>
<keyword evidence="7" id="KW-0560">Oxidoreductase</keyword>
<dbReference type="PANTHER" id="PTHR47197">
    <property type="entry name" value="PROTEIN NIRF"/>
    <property type="match status" value="1"/>
</dbReference>